<dbReference type="RefSeq" id="WP_178368257.1">
    <property type="nucleotide sequence ID" value="NZ_JACADJ010000116.1"/>
</dbReference>
<dbReference type="GO" id="GO:0043190">
    <property type="term" value="C:ATP-binding cassette (ABC) transporter complex"/>
    <property type="evidence" value="ECO:0007669"/>
    <property type="project" value="InterPro"/>
</dbReference>
<protein>
    <submittedName>
        <fullName evidence="3">Phosphate/phosphite/phosphonate ABC transporter substrate-binding protein</fullName>
    </submittedName>
</protein>
<evidence type="ECO:0000256" key="1">
    <source>
        <dbReference type="ARBA" id="ARBA00007162"/>
    </source>
</evidence>
<reference evidence="3 4" key="1">
    <citation type="submission" date="2020-06" db="EMBL/GenBank/DDBJ databases">
        <title>High-quality draft genome of sulfate reducer Desulfobacter latus type strain AcrS2 isolated from marine sediment.</title>
        <authorList>
            <person name="Hoppe M."/>
            <person name="Larsen C.K."/>
            <person name="Marshall I.P.G."/>
            <person name="Schramm A."/>
            <person name="Marietou A.G."/>
        </authorList>
    </citation>
    <scope>NUCLEOTIDE SEQUENCE [LARGE SCALE GENOMIC DNA]</scope>
    <source>
        <strain evidence="3 4">AcRS2</strain>
    </source>
</reference>
<dbReference type="NCBIfam" id="TIGR01098">
    <property type="entry name" value="3A0109s03R"/>
    <property type="match status" value="1"/>
</dbReference>
<comment type="caution">
    <text evidence="3">The sequence shown here is derived from an EMBL/GenBank/DDBJ whole genome shotgun (WGS) entry which is preliminary data.</text>
</comment>
<dbReference type="Gene3D" id="3.40.190.10">
    <property type="entry name" value="Periplasmic binding protein-like II"/>
    <property type="match status" value="2"/>
</dbReference>
<dbReference type="Proteomes" id="UP000553343">
    <property type="component" value="Unassembled WGS sequence"/>
</dbReference>
<dbReference type="InterPro" id="IPR005770">
    <property type="entry name" value="PhnD"/>
</dbReference>
<organism evidence="3 4">
    <name type="scientific">Desulfobacter latus</name>
    <dbReference type="NCBI Taxonomy" id="2292"/>
    <lineage>
        <taxon>Bacteria</taxon>
        <taxon>Pseudomonadati</taxon>
        <taxon>Thermodesulfobacteriota</taxon>
        <taxon>Desulfobacteria</taxon>
        <taxon>Desulfobacterales</taxon>
        <taxon>Desulfobacteraceae</taxon>
        <taxon>Desulfobacter</taxon>
    </lineage>
</organism>
<keyword evidence="4" id="KW-1185">Reference proteome</keyword>
<evidence type="ECO:0000313" key="3">
    <source>
        <dbReference type="EMBL" id="NWH06806.1"/>
    </source>
</evidence>
<dbReference type="EMBL" id="JACADJ010000116">
    <property type="protein sequence ID" value="NWH06806.1"/>
    <property type="molecule type" value="Genomic_DNA"/>
</dbReference>
<dbReference type="Pfam" id="PF12974">
    <property type="entry name" value="Phosphonate-bd"/>
    <property type="match status" value="1"/>
</dbReference>
<evidence type="ECO:0000313" key="4">
    <source>
        <dbReference type="Proteomes" id="UP000553343"/>
    </source>
</evidence>
<gene>
    <name evidence="3" type="ORF">HXW94_17785</name>
</gene>
<keyword evidence="2" id="KW-0732">Signal</keyword>
<dbReference type="PANTHER" id="PTHR35841">
    <property type="entry name" value="PHOSPHONATES-BINDING PERIPLASMIC PROTEIN"/>
    <property type="match status" value="1"/>
</dbReference>
<comment type="similarity">
    <text evidence="1">Belongs to the phosphate/phosphite/phosphonate binding protein family.</text>
</comment>
<evidence type="ECO:0000256" key="2">
    <source>
        <dbReference type="ARBA" id="ARBA00022729"/>
    </source>
</evidence>
<dbReference type="AlphaFoldDB" id="A0A850TGX4"/>
<dbReference type="PANTHER" id="PTHR35841:SF1">
    <property type="entry name" value="PHOSPHONATES-BINDING PERIPLASMIC PROTEIN"/>
    <property type="match status" value="1"/>
</dbReference>
<proteinExistence type="inferred from homology"/>
<sequence>MMKNILIKNTCIKSYRTLRILLTISMISCAWILCSDVLVQGEDNISAHTEPKTIFPRDVINFGVEYLESEAVMNQAFVPLLNYIGEKLGKQFVINYFLEDKDILPHLVNGRIQVAHFSSQSYAGALMNHEPDIHYIATVSNSGDTPSDFYHGYIFTRTDNPAQILKDLEGCSFGFVNQTSGSGYHYPLMLFLKKGIDPKTFFSRTLFIGEHPDVAQWVINKKVDAGATYDGNFRNATQQCGNCLRIIETTPPIPNEPWVAGKGVSREMIEQMRQILLSISPDSCAADGRSAISPALRQQLEIDSFTVHDPSFYQVVVDMRRYTKNISRKN</sequence>
<dbReference type="GO" id="GO:0055085">
    <property type="term" value="P:transmembrane transport"/>
    <property type="evidence" value="ECO:0007669"/>
    <property type="project" value="InterPro"/>
</dbReference>
<dbReference type="SUPFAM" id="SSF53850">
    <property type="entry name" value="Periplasmic binding protein-like II"/>
    <property type="match status" value="1"/>
</dbReference>
<name>A0A850TGX4_9BACT</name>
<accession>A0A850TGX4</accession>